<dbReference type="SUPFAM" id="SSF51905">
    <property type="entry name" value="FAD/NAD(P)-binding domain"/>
    <property type="match status" value="1"/>
</dbReference>
<evidence type="ECO:0000313" key="8">
    <source>
        <dbReference type="Proteomes" id="UP000026960"/>
    </source>
</evidence>
<dbReference type="HOGENOM" id="CLU_007884_2_2_1"/>
<dbReference type="eggNOG" id="KOG2820">
    <property type="taxonomic scope" value="Eukaryota"/>
</dbReference>
<keyword evidence="8" id="KW-1185">Reference proteome</keyword>
<evidence type="ECO:0000256" key="3">
    <source>
        <dbReference type="ARBA" id="ARBA00022630"/>
    </source>
</evidence>
<organism evidence="7">
    <name type="scientific">Oryza barthii</name>
    <dbReference type="NCBI Taxonomy" id="65489"/>
    <lineage>
        <taxon>Eukaryota</taxon>
        <taxon>Viridiplantae</taxon>
        <taxon>Streptophyta</taxon>
        <taxon>Embryophyta</taxon>
        <taxon>Tracheophyta</taxon>
        <taxon>Spermatophyta</taxon>
        <taxon>Magnoliopsida</taxon>
        <taxon>Liliopsida</taxon>
        <taxon>Poales</taxon>
        <taxon>Poaceae</taxon>
        <taxon>BOP clade</taxon>
        <taxon>Oryzoideae</taxon>
        <taxon>Oryzeae</taxon>
        <taxon>Oryzinae</taxon>
        <taxon>Oryza</taxon>
    </lineage>
</organism>
<dbReference type="InterPro" id="IPR006076">
    <property type="entry name" value="FAD-dep_OxRdtase"/>
</dbReference>
<proteinExistence type="inferred from homology"/>
<dbReference type="PANTHER" id="PTHR10961:SF7">
    <property type="entry name" value="FAD DEPENDENT OXIDOREDUCTASE DOMAIN-CONTAINING PROTEIN"/>
    <property type="match status" value="1"/>
</dbReference>
<dbReference type="PaxDb" id="65489-OBART09G15250.1"/>
<dbReference type="GO" id="GO:0050660">
    <property type="term" value="F:flavin adenine dinucleotide binding"/>
    <property type="evidence" value="ECO:0007669"/>
    <property type="project" value="InterPro"/>
</dbReference>
<name>A0A0D3H8I7_9ORYZ</name>
<comment type="cofactor">
    <cofactor evidence="1">
        <name>FAD</name>
        <dbReference type="ChEBI" id="CHEBI:57692"/>
    </cofactor>
</comment>
<dbReference type="GO" id="GO:0008115">
    <property type="term" value="F:sarcosine oxidase activity"/>
    <property type="evidence" value="ECO:0007669"/>
    <property type="project" value="TreeGrafter"/>
</dbReference>
<dbReference type="STRING" id="65489.A0A0D3H8I7"/>
<evidence type="ECO:0000256" key="5">
    <source>
        <dbReference type="ARBA" id="ARBA00023002"/>
    </source>
</evidence>
<dbReference type="InterPro" id="IPR036188">
    <property type="entry name" value="FAD/NAD-bd_sf"/>
</dbReference>
<dbReference type="Pfam" id="PF01266">
    <property type="entry name" value="DAO"/>
    <property type="match status" value="2"/>
</dbReference>
<protein>
    <recommendedName>
        <fullName evidence="6">FAD dependent oxidoreductase domain-containing protein</fullName>
    </recommendedName>
</protein>
<evidence type="ECO:0000256" key="2">
    <source>
        <dbReference type="ARBA" id="ARBA00010989"/>
    </source>
</evidence>
<keyword evidence="3" id="KW-0285">Flavoprotein</keyword>
<dbReference type="EnsemblPlants" id="OBART09G15250.1">
    <property type="protein sequence ID" value="OBART09G15250.1"/>
    <property type="gene ID" value="OBART09G15250"/>
</dbReference>
<sequence length="504" mass="53517">MAAAANNGGEGGDGFDVIVVGAGIMGSCAAYAASTRGGARVLLLERFDLLHHRGSSHGESRTIRATYPQAHYPPMVRLAARLWDDAQRDAGYRVLTPTPHLDMGPRADPALRASIANGAATEVASDAASDAAAPWPWSGVFRLPEGWTAATSEIGGVMKATKAVAMFQSLAAKNGAVVRDRTEVVGIAKQGDGSIVVKTSSGEEFHGAKCIITVGAWASKLVRSVAGIDLPVQPLHTLICYWRARPGREHELTPESGFPTFASYGDPYIYSTPSMEFPGLIKTSSGEEFHGAKCIITVGAWASKLVRSVAGVDLPVQPLHTLICYWRARPGREHELTPESGFPTFASYGDPYIYSTPSMEFPGLIKVAAHGGPPCDPDRRDWLAGAGAGLVEPVARWIDEVMPGHVDTAGGPVIRQPCMYSMTPDEDFIIDFVGGELGKDVVVGAGFSGHGFKMGPAVGRILAEMALDGEARTAAEAGVELRHFRIGRFEDNPEGNLAENKVKN</sequence>
<comment type="similarity">
    <text evidence="2">Belongs to the MSOX/MTOX family.</text>
</comment>
<dbReference type="Gramene" id="OBART09G15250.1">
    <property type="protein sequence ID" value="OBART09G15250.1"/>
    <property type="gene ID" value="OBART09G15250"/>
</dbReference>
<evidence type="ECO:0000256" key="4">
    <source>
        <dbReference type="ARBA" id="ARBA00022827"/>
    </source>
</evidence>
<dbReference type="AlphaFoldDB" id="A0A0D3H8I7"/>
<evidence type="ECO:0000313" key="7">
    <source>
        <dbReference type="EnsemblPlants" id="OBART09G15250.1"/>
    </source>
</evidence>
<dbReference type="PANTHER" id="PTHR10961">
    <property type="entry name" value="PEROXISOMAL SARCOSINE OXIDASE"/>
    <property type="match status" value="1"/>
</dbReference>
<dbReference type="Gene3D" id="3.50.50.60">
    <property type="entry name" value="FAD/NAD(P)-binding domain"/>
    <property type="match status" value="3"/>
</dbReference>
<reference evidence="7" key="2">
    <citation type="submission" date="2015-03" db="UniProtKB">
        <authorList>
            <consortium name="EnsemblPlants"/>
        </authorList>
    </citation>
    <scope>IDENTIFICATION</scope>
</reference>
<evidence type="ECO:0000259" key="6">
    <source>
        <dbReference type="Pfam" id="PF01266"/>
    </source>
</evidence>
<accession>A0A0D3H8I7</accession>
<keyword evidence="4" id="KW-0274">FAD</keyword>
<dbReference type="SUPFAM" id="SSF54373">
    <property type="entry name" value="FAD-linked reductases, C-terminal domain"/>
    <property type="match status" value="1"/>
</dbReference>
<dbReference type="Proteomes" id="UP000026960">
    <property type="component" value="Chromosome 9"/>
</dbReference>
<reference evidence="7" key="1">
    <citation type="journal article" date="2009" name="Rice">
        <title>De Novo Next Generation Sequencing of Plant Genomes.</title>
        <authorList>
            <person name="Rounsley S."/>
            <person name="Marri P.R."/>
            <person name="Yu Y."/>
            <person name="He R."/>
            <person name="Sisneros N."/>
            <person name="Goicoechea J.L."/>
            <person name="Lee S.J."/>
            <person name="Angelova A."/>
            <person name="Kudrna D."/>
            <person name="Luo M."/>
            <person name="Affourtit J."/>
            <person name="Desany B."/>
            <person name="Knight J."/>
            <person name="Niazi F."/>
            <person name="Egholm M."/>
            <person name="Wing R.A."/>
        </authorList>
    </citation>
    <scope>NUCLEOTIDE SEQUENCE [LARGE SCALE GENOMIC DNA]</scope>
    <source>
        <strain evidence="7">cv. IRGC 105608</strain>
    </source>
</reference>
<dbReference type="InterPro" id="IPR045170">
    <property type="entry name" value="MTOX"/>
</dbReference>
<feature type="domain" description="FAD dependent oxidoreductase" evidence="6">
    <location>
        <begin position="283"/>
        <end position="465"/>
    </location>
</feature>
<evidence type="ECO:0000256" key="1">
    <source>
        <dbReference type="ARBA" id="ARBA00001974"/>
    </source>
</evidence>
<dbReference type="FunFam" id="3.30.9.10:FF:000024">
    <property type="entry name" value="Putative sarcosine oxidase"/>
    <property type="match status" value="1"/>
</dbReference>
<feature type="domain" description="FAD dependent oxidoreductase" evidence="6">
    <location>
        <begin position="16"/>
        <end position="275"/>
    </location>
</feature>
<dbReference type="Gene3D" id="3.30.9.10">
    <property type="entry name" value="D-Amino Acid Oxidase, subunit A, domain 2"/>
    <property type="match status" value="1"/>
</dbReference>
<keyword evidence="5" id="KW-0560">Oxidoreductase</keyword>